<dbReference type="PRINTS" id="PR00114">
    <property type="entry name" value="STPHPHTASE"/>
</dbReference>
<evidence type="ECO:0000256" key="3">
    <source>
        <dbReference type="ARBA" id="ARBA00022801"/>
    </source>
</evidence>
<dbReference type="GeneID" id="20073718"/>
<accession>K2HBU7</accession>
<dbReference type="PANTHER" id="PTHR11668:SF300">
    <property type="entry name" value="SERINE_THREONINE-PROTEIN PHOSPHATASE"/>
    <property type="match status" value="1"/>
</dbReference>
<protein>
    <recommendedName>
        <fullName evidence="8">Serine/threonine-protein phosphatase</fullName>
        <ecNumber evidence="8">3.1.3.16</ecNumber>
    </recommendedName>
</protein>
<proteinExistence type="inferred from homology"/>
<dbReference type="InterPro" id="IPR004843">
    <property type="entry name" value="Calcineurin-like_PHP"/>
</dbReference>
<dbReference type="InterPro" id="IPR006186">
    <property type="entry name" value="Ser/Thr-sp_prot-phosphatase"/>
</dbReference>
<dbReference type="InterPro" id="IPR029052">
    <property type="entry name" value="Metallo-depent_PP-like"/>
</dbReference>
<dbReference type="AlphaFoldDB" id="K2HBU7"/>
<evidence type="ECO:0000256" key="2">
    <source>
        <dbReference type="ARBA" id="ARBA00022723"/>
    </source>
</evidence>
<dbReference type="GO" id="GO:0005634">
    <property type="term" value="C:nucleus"/>
    <property type="evidence" value="ECO:0007669"/>
    <property type="project" value="TreeGrafter"/>
</dbReference>
<keyword evidence="2" id="KW-0479">Metal-binding</keyword>
<dbReference type="VEuPathDB" id="AmoebaDB:ENU1_101370"/>
<keyword evidence="4" id="KW-0904">Protein phosphatase</keyword>
<dbReference type="RefSeq" id="XP_008857542.1">
    <property type="nucleotide sequence ID" value="XM_008859320.1"/>
</dbReference>
<dbReference type="FunFam" id="3.60.21.10:FF:000071">
    <property type="entry name" value="Serine/threonine-protein phosphatase"/>
    <property type="match status" value="1"/>
</dbReference>
<dbReference type="OrthoDB" id="1930084at2759"/>
<dbReference type="SUPFAM" id="SSF56300">
    <property type="entry name" value="Metallo-dependent phosphatases"/>
    <property type="match status" value="1"/>
</dbReference>
<keyword evidence="3 8" id="KW-0378">Hydrolase</keyword>
<comment type="cofactor">
    <cofactor evidence="1">
        <name>Mn(2+)</name>
        <dbReference type="ChEBI" id="CHEBI:29035"/>
    </cofactor>
</comment>
<dbReference type="PROSITE" id="PS00125">
    <property type="entry name" value="SER_THR_PHOSPHATASE"/>
    <property type="match status" value="1"/>
</dbReference>
<dbReference type="Proteomes" id="UP000006769">
    <property type="component" value="Unassembled WGS sequence"/>
</dbReference>
<evidence type="ECO:0000256" key="6">
    <source>
        <dbReference type="ARBA" id="ARBA00047761"/>
    </source>
</evidence>
<dbReference type="GO" id="GO:0005737">
    <property type="term" value="C:cytoplasm"/>
    <property type="evidence" value="ECO:0007669"/>
    <property type="project" value="TreeGrafter"/>
</dbReference>
<comment type="catalytic activity">
    <reaction evidence="6">
        <text>O-phospho-L-seryl-[protein] + H2O = L-seryl-[protein] + phosphate</text>
        <dbReference type="Rhea" id="RHEA:20629"/>
        <dbReference type="Rhea" id="RHEA-COMP:9863"/>
        <dbReference type="Rhea" id="RHEA-COMP:11604"/>
        <dbReference type="ChEBI" id="CHEBI:15377"/>
        <dbReference type="ChEBI" id="CHEBI:29999"/>
        <dbReference type="ChEBI" id="CHEBI:43474"/>
        <dbReference type="ChEBI" id="CHEBI:83421"/>
        <dbReference type="EC" id="3.1.3.16"/>
    </reaction>
</comment>
<dbReference type="Pfam" id="PF00149">
    <property type="entry name" value="Metallophos"/>
    <property type="match status" value="1"/>
</dbReference>
<dbReference type="GO" id="GO:0004722">
    <property type="term" value="F:protein serine/threonine phosphatase activity"/>
    <property type="evidence" value="ECO:0007669"/>
    <property type="project" value="UniProtKB-EC"/>
</dbReference>
<evidence type="ECO:0000256" key="5">
    <source>
        <dbReference type="ARBA" id="ARBA00023211"/>
    </source>
</evidence>
<dbReference type="PANTHER" id="PTHR11668">
    <property type="entry name" value="SERINE/THREONINE PROTEIN PHOSPHATASE"/>
    <property type="match status" value="1"/>
</dbReference>
<dbReference type="SMART" id="SM00156">
    <property type="entry name" value="PP2Ac"/>
    <property type="match status" value="1"/>
</dbReference>
<dbReference type="Gene3D" id="3.60.21.10">
    <property type="match status" value="1"/>
</dbReference>
<evidence type="ECO:0000256" key="4">
    <source>
        <dbReference type="ARBA" id="ARBA00022912"/>
    </source>
</evidence>
<dbReference type="GO" id="GO:0046872">
    <property type="term" value="F:metal ion binding"/>
    <property type="evidence" value="ECO:0007669"/>
    <property type="project" value="UniProtKB-KW"/>
</dbReference>
<evidence type="ECO:0000256" key="7">
    <source>
        <dbReference type="ARBA" id="ARBA00048336"/>
    </source>
</evidence>
<evidence type="ECO:0000313" key="11">
    <source>
        <dbReference type="Proteomes" id="UP000006769"/>
    </source>
</evidence>
<keyword evidence="5" id="KW-0464">Manganese</keyword>
<organism evidence="10 11">
    <name type="scientific">Entamoeba nuttalli (strain P19)</name>
    <name type="common">Amoeba</name>
    <dbReference type="NCBI Taxonomy" id="1076696"/>
    <lineage>
        <taxon>Eukaryota</taxon>
        <taxon>Amoebozoa</taxon>
        <taxon>Evosea</taxon>
        <taxon>Archamoebae</taxon>
        <taxon>Mastigamoebida</taxon>
        <taxon>Entamoebidae</taxon>
        <taxon>Entamoeba</taxon>
    </lineage>
</organism>
<dbReference type="EMBL" id="JH926921">
    <property type="protein sequence ID" value="EKE40119.1"/>
    <property type="molecule type" value="Genomic_DNA"/>
</dbReference>
<evidence type="ECO:0000256" key="1">
    <source>
        <dbReference type="ARBA" id="ARBA00001936"/>
    </source>
</evidence>
<evidence type="ECO:0000256" key="8">
    <source>
        <dbReference type="RuleBase" id="RU004273"/>
    </source>
</evidence>
<reference evidence="10 11" key="1">
    <citation type="submission" date="2011-11" db="EMBL/GenBank/DDBJ databases">
        <authorList>
            <person name="Hannick L."/>
            <person name="Karamycheva S."/>
            <person name="Lorenzi H."/>
            <person name="Caler E."/>
        </authorList>
    </citation>
    <scope>NUCLEOTIDE SEQUENCE [LARGE SCALE GENOMIC DNA]</scope>
    <source>
        <strain evidence="10 11">P19</strain>
    </source>
</reference>
<comment type="similarity">
    <text evidence="8">Belongs to the PPP phosphatase family.</text>
</comment>
<dbReference type="InterPro" id="IPR050341">
    <property type="entry name" value="PP1_catalytic_subunit"/>
</dbReference>
<comment type="catalytic activity">
    <reaction evidence="7 8">
        <text>O-phospho-L-threonyl-[protein] + H2O = L-threonyl-[protein] + phosphate</text>
        <dbReference type="Rhea" id="RHEA:47004"/>
        <dbReference type="Rhea" id="RHEA-COMP:11060"/>
        <dbReference type="Rhea" id="RHEA-COMP:11605"/>
        <dbReference type="ChEBI" id="CHEBI:15377"/>
        <dbReference type="ChEBI" id="CHEBI:30013"/>
        <dbReference type="ChEBI" id="CHEBI:43474"/>
        <dbReference type="ChEBI" id="CHEBI:61977"/>
        <dbReference type="EC" id="3.1.3.16"/>
    </reaction>
</comment>
<name>K2HBU7_ENTNP</name>
<sequence length="305" mass="34504">MSQRGKLIVPITSFIPNIDCLIVELMKSEKQPLLIPADTIYYLCSTIRTVFMSQPVFLALDAPLTIVGDIHGQFFDLLRIFYQNGIPPDKKYLFLGDYVDRGKNGVEVLCLLYALKIKYPEHIYLIRGNHETACLNRFYGFYDECLRKYGNLYIWNAFISTFNVYPFAALINDKILCIHGGLSPLLKKLDQIKRITRPVDIPEEGLICDLVWADPSLEDNGFSSNNRGTGCAFGMDVLNEFLNENNLQLLIRAHEMVDGFTVLDGVCVTVFSAPYYCGTITNSGAYVTISTNLTLDFHKFGTEKI</sequence>
<evidence type="ECO:0000259" key="9">
    <source>
        <dbReference type="PROSITE" id="PS00125"/>
    </source>
</evidence>
<dbReference type="EC" id="3.1.3.16" evidence="8"/>
<dbReference type="OMA" id="EEHEIRY"/>
<gene>
    <name evidence="10" type="ORF">ENU1_101370</name>
</gene>
<evidence type="ECO:0000313" key="10">
    <source>
        <dbReference type="EMBL" id="EKE40119.1"/>
    </source>
</evidence>
<feature type="domain" description="Serine/threonine specific protein phosphatases" evidence="9">
    <location>
        <begin position="126"/>
        <end position="131"/>
    </location>
</feature>